<comment type="caution">
    <text evidence="1">The sequence shown here is derived from an EMBL/GenBank/DDBJ whole genome shotgun (WGS) entry which is preliminary data.</text>
</comment>
<dbReference type="Proteomes" id="UP001163835">
    <property type="component" value="Unassembled WGS sequence"/>
</dbReference>
<proteinExistence type="predicted"/>
<organism evidence="1 2">
    <name type="scientific">Lentinula aff. lateritia</name>
    <dbReference type="NCBI Taxonomy" id="2804960"/>
    <lineage>
        <taxon>Eukaryota</taxon>
        <taxon>Fungi</taxon>
        <taxon>Dikarya</taxon>
        <taxon>Basidiomycota</taxon>
        <taxon>Agaricomycotina</taxon>
        <taxon>Agaricomycetes</taxon>
        <taxon>Agaricomycetidae</taxon>
        <taxon>Agaricales</taxon>
        <taxon>Marasmiineae</taxon>
        <taxon>Omphalotaceae</taxon>
        <taxon>Lentinula</taxon>
    </lineage>
</organism>
<keyword evidence="2" id="KW-1185">Reference proteome</keyword>
<accession>A0ACC1TGX2</accession>
<dbReference type="EMBL" id="MU796680">
    <property type="protein sequence ID" value="KAJ3803838.1"/>
    <property type="molecule type" value="Genomic_DNA"/>
</dbReference>
<name>A0ACC1TGX2_9AGAR</name>
<reference evidence="1" key="1">
    <citation type="submission" date="2022-09" db="EMBL/GenBank/DDBJ databases">
        <title>A Global Phylogenomic Analysis of the Shiitake Genus Lentinula.</title>
        <authorList>
            <consortium name="DOE Joint Genome Institute"/>
            <person name="Sierra-Patev S."/>
            <person name="Min B."/>
            <person name="Naranjo-Ortiz M."/>
            <person name="Looney B."/>
            <person name="Konkel Z."/>
            <person name="Slot J.C."/>
            <person name="Sakamoto Y."/>
            <person name="Steenwyk J.L."/>
            <person name="Rokas A."/>
            <person name="Carro J."/>
            <person name="Camarero S."/>
            <person name="Ferreira P."/>
            <person name="Molpeceres G."/>
            <person name="Ruiz-Duenas F.J."/>
            <person name="Serrano A."/>
            <person name="Henrissat B."/>
            <person name="Drula E."/>
            <person name="Hughes K.W."/>
            <person name="Mata J.L."/>
            <person name="Ishikawa N.K."/>
            <person name="Vargas-Isla R."/>
            <person name="Ushijima S."/>
            <person name="Smith C.A."/>
            <person name="Ahrendt S."/>
            <person name="Andreopoulos W."/>
            <person name="He G."/>
            <person name="Labutti K."/>
            <person name="Lipzen A."/>
            <person name="Ng V."/>
            <person name="Riley R."/>
            <person name="Sandor L."/>
            <person name="Barry K."/>
            <person name="Martinez A.T."/>
            <person name="Xiao Y."/>
            <person name="Gibbons J.G."/>
            <person name="Terashima K."/>
            <person name="Grigoriev I.V."/>
            <person name="Hibbett D.S."/>
        </authorList>
    </citation>
    <scope>NUCLEOTIDE SEQUENCE</scope>
    <source>
        <strain evidence="1">TMI1499</strain>
    </source>
</reference>
<gene>
    <name evidence="1" type="ORF">F5876DRAFT_54066</name>
</gene>
<evidence type="ECO:0000313" key="2">
    <source>
        <dbReference type="Proteomes" id="UP001163835"/>
    </source>
</evidence>
<sequence>MVDVCRKRDDENGVKFFLFALRTFTKMGSGGMSEDEDSVEKVTVGDRELEEAVKLSMSLPFRHSIMATIVAIVDKVPKVEKKHFVQNGRVSKRRIRDDPRCRKTARKPPSGWPISFFADGYLESLPEYERDKLHVSKKIFPLYNLEKMPEQYL</sequence>
<protein>
    <submittedName>
        <fullName evidence="1">Uncharacterized protein</fullName>
    </submittedName>
</protein>
<evidence type="ECO:0000313" key="1">
    <source>
        <dbReference type="EMBL" id="KAJ3803838.1"/>
    </source>
</evidence>